<dbReference type="EMBL" id="JBHTOC010000011">
    <property type="protein sequence ID" value="MFD1430270.1"/>
    <property type="molecule type" value="Genomic_DNA"/>
</dbReference>
<dbReference type="RefSeq" id="WP_203626590.1">
    <property type="nucleotide sequence ID" value="NZ_BOLQ01000006.1"/>
</dbReference>
<dbReference type="PANTHER" id="PTHR37305:SF1">
    <property type="entry name" value="MEMBRANE PROTEIN"/>
    <property type="match status" value="1"/>
</dbReference>
<evidence type="ECO:0000256" key="1">
    <source>
        <dbReference type="SAM" id="Phobius"/>
    </source>
</evidence>
<sequence>MSMSWLFFKKECLTFWRSRRALIMLVVFAALGILSPLMAKLTPEILKLSGATAALSALIPKADSAASWTQYYKNMSQIGLLVFAIVFGTSVSGELKDGTLINLVTKGLPRRAVILGKVALAILTWLGSVTLAFLISWAYTAYYFPDHKSPHLLAGLVALLVFGLLLSAVLIFGSSLGQNSAAGLLTGVGAYAGLAILNLFKSCQRFNPLSLLTDNMTLTTGGETLSHYTPAIVITIVATALLTWAAVRVLEEKRL</sequence>
<keyword evidence="3" id="KW-1185">Reference proteome</keyword>
<dbReference type="PANTHER" id="PTHR37305">
    <property type="entry name" value="INTEGRAL MEMBRANE PROTEIN-RELATED"/>
    <property type="match status" value="1"/>
</dbReference>
<feature type="transmembrane region" description="Helical" evidence="1">
    <location>
        <begin position="75"/>
        <end position="93"/>
    </location>
</feature>
<evidence type="ECO:0000313" key="3">
    <source>
        <dbReference type="Proteomes" id="UP001597196"/>
    </source>
</evidence>
<accession>A0ABW4CHG2</accession>
<keyword evidence="1" id="KW-1133">Transmembrane helix</keyword>
<keyword evidence="1" id="KW-0472">Membrane</keyword>
<name>A0ABW4CHG2_9LACO</name>
<dbReference type="Proteomes" id="UP001597196">
    <property type="component" value="Unassembled WGS sequence"/>
</dbReference>
<reference evidence="3" key="1">
    <citation type="journal article" date="2019" name="Int. J. Syst. Evol. Microbiol.">
        <title>The Global Catalogue of Microorganisms (GCM) 10K type strain sequencing project: providing services to taxonomists for standard genome sequencing and annotation.</title>
        <authorList>
            <consortium name="The Broad Institute Genomics Platform"/>
            <consortium name="The Broad Institute Genome Sequencing Center for Infectious Disease"/>
            <person name="Wu L."/>
            <person name="Ma J."/>
        </authorList>
    </citation>
    <scope>NUCLEOTIDE SEQUENCE [LARGE SCALE GENOMIC DNA]</scope>
    <source>
        <strain evidence="3">CCM 8980</strain>
    </source>
</reference>
<protein>
    <submittedName>
        <fullName evidence="2">ABC transporter permease</fullName>
    </submittedName>
</protein>
<feature type="transmembrane region" description="Helical" evidence="1">
    <location>
        <begin position="21"/>
        <end position="39"/>
    </location>
</feature>
<evidence type="ECO:0000313" key="2">
    <source>
        <dbReference type="EMBL" id="MFD1430270.1"/>
    </source>
</evidence>
<proteinExistence type="predicted"/>
<feature type="transmembrane region" description="Helical" evidence="1">
    <location>
        <begin position="151"/>
        <end position="173"/>
    </location>
</feature>
<gene>
    <name evidence="2" type="ORF">ACFQ4P_08425</name>
</gene>
<comment type="caution">
    <text evidence="2">The sequence shown here is derived from an EMBL/GenBank/DDBJ whole genome shotgun (WGS) entry which is preliminary data.</text>
</comment>
<feature type="transmembrane region" description="Helical" evidence="1">
    <location>
        <begin position="114"/>
        <end position="139"/>
    </location>
</feature>
<organism evidence="2 3">
    <name type="scientific">Lacticaseibacillus mingshuiensis</name>
    <dbReference type="NCBI Taxonomy" id="2799574"/>
    <lineage>
        <taxon>Bacteria</taxon>
        <taxon>Bacillati</taxon>
        <taxon>Bacillota</taxon>
        <taxon>Bacilli</taxon>
        <taxon>Lactobacillales</taxon>
        <taxon>Lactobacillaceae</taxon>
        <taxon>Lacticaseibacillus</taxon>
    </lineage>
</organism>
<feature type="transmembrane region" description="Helical" evidence="1">
    <location>
        <begin position="228"/>
        <end position="250"/>
    </location>
</feature>
<keyword evidence="1" id="KW-0812">Transmembrane</keyword>
<feature type="transmembrane region" description="Helical" evidence="1">
    <location>
        <begin position="180"/>
        <end position="200"/>
    </location>
</feature>